<feature type="compositionally biased region" description="Polar residues" evidence="1">
    <location>
        <begin position="73"/>
        <end position="83"/>
    </location>
</feature>
<accession>A0A087T2M2</accession>
<evidence type="ECO:0000256" key="1">
    <source>
        <dbReference type="SAM" id="MobiDB-lite"/>
    </source>
</evidence>
<dbReference type="EMBL" id="KK113106">
    <property type="protein sequence ID" value="KFM59361.1"/>
    <property type="molecule type" value="Genomic_DNA"/>
</dbReference>
<feature type="region of interest" description="Disordered" evidence="1">
    <location>
        <begin position="69"/>
        <end position="90"/>
    </location>
</feature>
<protein>
    <submittedName>
        <fullName evidence="2">Uncharacterized protein</fullName>
    </submittedName>
</protein>
<proteinExistence type="predicted"/>
<sequence>MSARPFSISSSSSFEVLSSSSVSPVITASTTTLPSDIVTFCHLTFGYLLPKQLRKNIVNFLSSSWTRSKSPSKATRTWRNSEYCTRGRSK</sequence>
<feature type="region of interest" description="Disordered" evidence="1">
    <location>
        <begin position="1"/>
        <end position="21"/>
    </location>
</feature>
<keyword evidence="3" id="KW-1185">Reference proteome</keyword>
<evidence type="ECO:0000313" key="2">
    <source>
        <dbReference type="EMBL" id="KFM59361.1"/>
    </source>
</evidence>
<dbReference type="Proteomes" id="UP000054359">
    <property type="component" value="Unassembled WGS sequence"/>
</dbReference>
<feature type="non-terminal residue" evidence="2">
    <location>
        <position position="90"/>
    </location>
</feature>
<evidence type="ECO:0000313" key="3">
    <source>
        <dbReference type="Proteomes" id="UP000054359"/>
    </source>
</evidence>
<name>A0A087T2M2_STEMI</name>
<dbReference type="AlphaFoldDB" id="A0A087T2M2"/>
<reference evidence="2 3" key="1">
    <citation type="submission" date="2013-11" db="EMBL/GenBank/DDBJ databases">
        <title>Genome sequencing of Stegodyphus mimosarum.</title>
        <authorList>
            <person name="Bechsgaard J."/>
        </authorList>
    </citation>
    <scope>NUCLEOTIDE SEQUENCE [LARGE SCALE GENOMIC DNA]</scope>
</reference>
<gene>
    <name evidence="2" type="ORF">X975_13585</name>
</gene>
<organism evidence="2 3">
    <name type="scientific">Stegodyphus mimosarum</name>
    <name type="common">African social velvet spider</name>
    <dbReference type="NCBI Taxonomy" id="407821"/>
    <lineage>
        <taxon>Eukaryota</taxon>
        <taxon>Metazoa</taxon>
        <taxon>Ecdysozoa</taxon>
        <taxon>Arthropoda</taxon>
        <taxon>Chelicerata</taxon>
        <taxon>Arachnida</taxon>
        <taxon>Araneae</taxon>
        <taxon>Araneomorphae</taxon>
        <taxon>Entelegynae</taxon>
        <taxon>Eresoidea</taxon>
        <taxon>Eresidae</taxon>
        <taxon>Stegodyphus</taxon>
    </lineage>
</organism>